<evidence type="ECO:0000313" key="1">
    <source>
        <dbReference type="EMBL" id="KUG17868.1"/>
    </source>
</evidence>
<gene>
    <name evidence="1" type="ORF">ASZ90_012438</name>
</gene>
<dbReference type="EMBL" id="LNQE01001417">
    <property type="protein sequence ID" value="KUG17868.1"/>
    <property type="molecule type" value="Genomic_DNA"/>
</dbReference>
<reference evidence="1" key="1">
    <citation type="journal article" date="2015" name="Proc. Natl. Acad. Sci. U.S.A.">
        <title>Networks of energetic and metabolic interactions define dynamics in microbial communities.</title>
        <authorList>
            <person name="Embree M."/>
            <person name="Liu J.K."/>
            <person name="Al-Bassam M.M."/>
            <person name="Zengler K."/>
        </authorList>
    </citation>
    <scope>NUCLEOTIDE SEQUENCE</scope>
</reference>
<name>A0A0W8FAE9_9ZZZZ</name>
<comment type="caution">
    <text evidence="1">The sequence shown here is derived from an EMBL/GenBank/DDBJ whole genome shotgun (WGS) entry which is preliminary data.</text>
</comment>
<dbReference type="AlphaFoldDB" id="A0A0W8FAE9"/>
<sequence length="164" mass="18927">MEILGPWRVEFNSTEKLSSEEFHLDSENSEYLFGISFEGMDLWGMSLIDSMDHEVAFLGIMEMSRAIVTNDEMLDELMDSTLSELEVDTSIKSTMEIGGNKARRAVGFSSMFNRNIQAFAYSYEPYFDSFFNQNVSKNFIYGFDLRDANEYNDVIGSLHLEKMY</sequence>
<organism evidence="1">
    <name type="scientific">hydrocarbon metagenome</name>
    <dbReference type="NCBI Taxonomy" id="938273"/>
    <lineage>
        <taxon>unclassified sequences</taxon>
        <taxon>metagenomes</taxon>
        <taxon>ecological metagenomes</taxon>
    </lineage>
</organism>
<proteinExistence type="predicted"/>
<accession>A0A0W8FAE9</accession>
<protein>
    <submittedName>
        <fullName evidence="1">Uncharacterized protein</fullName>
    </submittedName>
</protein>